<organism evidence="4 5">
    <name type="scientific">Canis lupus dingo</name>
    <name type="common">dingo</name>
    <dbReference type="NCBI Taxonomy" id="286419"/>
    <lineage>
        <taxon>Eukaryota</taxon>
        <taxon>Metazoa</taxon>
        <taxon>Chordata</taxon>
        <taxon>Craniata</taxon>
        <taxon>Vertebrata</taxon>
        <taxon>Euteleostomi</taxon>
        <taxon>Mammalia</taxon>
        <taxon>Eutheria</taxon>
        <taxon>Laurasiatheria</taxon>
        <taxon>Carnivora</taxon>
        <taxon>Caniformia</taxon>
        <taxon>Canidae</taxon>
        <taxon>Canis</taxon>
    </lineage>
</organism>
<dbReference type="PANTHER" id="PTHR10424:SF73">
    <property type="entry name" value="ENDOGENOUS RETROVIRUS GROUP FC1 ENV POLYPROTEIN-RELATED"/>
    <property type="match status" value="1"/>
</dbReference>
<accession>A0A8C0JFA4</accession>
<reference evidence="4" key="1">
    <citation type="submission" date="2025-08" db="UniProtKB">
        <authorList>
            <consortium name="Ensembl"/>
        </authorList>
    </citation>
    <scope>IDENTIFICATION</scope>
</reference>
<dbReference type="CDD" id="cd09851">
    <property type="entry name" value="HTLV-1-like_HR1-HR2"/>
    <property type="match status" value="1"/>
</dbReference>
<reference evidence="4" key="2">
    <citation type="submission" date="2025-09" db="UniProtKB">
        <authorList>
            <consortium name="Ensembl"/>
        </authorList>
    </citation>
    <scope>IDENTIFICATION</scope>
</reference>
<proteinExistence type="predicted"/>
<dbReference type="Ensembl" id="ENSCAFT00020000093.1">
    <property type="protein sequence ID" value="ENSCAFP00020000075.1"/>
    <property type="gene ID" value="ENSCAFG00020000079.1"/>
</dbReference>
<keyword evidence="3" id="KW-0812">Transmembrane</keyword>
<keyword evidence="3" id="KW-0472">Membrane</keyword>
<dbReference type="Proteomes" id="UP000694391">
    <property type="component" value="Unplaced"/>
</dbReference>
<keyword evidence="5" id="KW-1185">Reference proteome</keyword>
<feature type="region of interest" description="Disordered" evidence="2">
    <location>
        <begin position="552"/>
        <end position="576"/>
    </location>
</feature>
<sequence>MLMLSFRPRPTMPPRKPLHETYPQGTRSFSEICSQAPCRPDGPDLTRSSSPPQPRQNCWDIRHGCTSTTLNGHPQVSNGPPRWWDPPNSAWLGLLLILLLSPPIQAVECDCMKGSGTSRYFSSYTHMPRTCYSGKTPITCTSRHAEGTFWMSELSQTSRSPCSRYPKTGKVCWTYLSHVGLSDGGGVQDQAGQEQTRQRVIHQLQTSNQLTYKSISLDDIKKVPTTEQLTTALLNSSYNLWRNLSKTGDSNCWICFPFSTLSNIVGIPLPTNWTLPNSTITNQTVHIGPIGGNIPIINSSNSLTPVAANITNSSLPYCAPSGIFLSCPQGTYRCLTANDSLDCTFILLSPSTNIYSDSQLQSTLFLQYRRKRAAFLPFLIGAGITTGVATGVAGMGTSIDFYYKLSQALNDDMERIADSLTALQTQVTSLAAVTLQNRRALDLLTAEKGGTCLYLNEECCYFVNQSGIVTSKVKELRDRIQTRRQGSSFWGLDPHTWVTWLLPLAGPLCLILLLISVAPCLFRCLQERLQELTRVSVNQLLLHPYSRLPTSDYPYNDAPPSAGSSQSRVDAPDTII</sequence>
<dbReference type="InterPro" id="IPR018154">
    <property type="entry name" value="TLV/ENV_coat_polyprotein"/>
</dbReference>
<dbReference type="SUPFAM" id="SSF58069">
    <property type="entry name" value="Virus ectodomain"/>
    <property type="match status" value="1"/>
</dbReference>
<dbReference type="Gene3D" id="1.10.287.210">
    <property type="match status" value="1"/>
</dbReference>
<evidence type="ECO:0000256" key="1">
    <source>
        <dbReference type="ARBA" id="ARBA00023157"/>
    </source>
</evidence>
<dbReference type="GeneTree" id="ENSGT00940000163436"/>
<keyword evidence="3" id="KW-1133">Transmembrane helix</keyword>
<evidence type="ECO:0000313" key="5">
    <source>
        <dbReference type="Proteomes" id="UP000694391"/>
    </source>
</evidence>
<feature type="transmembrane region" description="Helical" evidence="3">
    <location>
        <begin position="374"/>
        <end position="396"/>
    </location>
</feature>
<evidence type="ECO:0000256" key="2">
    <source>
        <dbReference type="SAM" id="MobiDB-lite"/>
    </source>
</evidence>
<dbReference type="Pfam" id="PF00429">
    <property type="entry name" value="TLV_coat"/>
    <property type="match status" value="1"/>
</dbReference>
<feature type="region of interest" description="Disordered" evidence="2">
    <location>
        <begin position="1"/>
        <end position="22"/>
    </location>
</feature>
<name>A0A8C0JFA4_CANLU</name>
<evidence type="ECO:0000313" key="4">
    <source>
        <dbReference type="Ensembl" id="ENSCAFP00020000075.1"/>
    </source>
</evidence>
<feature type="transmembrane region" description="Helical" evidence="3">
    <location>
        <begin position="497"/>
        <end position="522"/>
    </location>
</feature>
<protein>
    <submittedName>
        <fullName evidence="4">Syncytin-1-like</fullName>
    </submittedName>
</protein>
<evidence type="ECO:0000256" key="3">
    <source>
        <dbReference type="SAM" id="Phobius"/>
    </source>
</evidence>
<keyword evidence="1" id="KW-1015">Disulfide bond</keyword>
<dbReference type="PANTHER" id="PTHR10424">
    <property type="entry name" value="VIRAL ENVELOPE PROTEIN"/>
    <property type="match status" value="1"/>
</dbReference>
<dbReference type="AlphaFoldDB" id="A0A8C0JFA4"/>